<feature type="region of interest" description="Disordered" evidence="8">
    <location>
        <begin position="83"/>
        <end position="165"/>
    </location>
</feature>
<evidence type="ECO:0000256" key="4">
    <source>
        <dbReference type="ARBA" id="ARBA00022737"/>
    </source>
</evidence>
<evidence type="ECO:0000256" key="7">
    <source>
        <dbReference type="ARBA" id="ARBA00023242"/>
    </source>
</evidence>
<evidence type="ECO:0000259" key="9">
    <source>
        <dbReference type="Pfam" id="PF22683"/>
    </source>
</evidence>
<evidence type="ECO:0000313" key="10">
    <source>
        <dbReference type="EMBL" id="KAJ9608186.1"/>
    </source>
</evidence>
<dbReference type="GO" id="GO:0008143">
    <property type="term" value="F:poly(A) binding"/>
    <property type="evidence" value="ECO:0007669"/>
    <property type="project" value="InterPro"/>
</dbReference>
<comment type="similarity">
    <text evidence="2">Belongs to the ZC3H14 family.</text>
</comment>
<comment type="caution">
    <text evidence="10">The sequence shown here is derived from an EMBL/GenBank/DDBJ whole genome shotgun (WGS) entry which is preliminary data.</text>
</comment>
<feature type="domain" description="Nab2-like CCCH zinc finger" evidence="9">
    <location>
        <begin position="447"/>
        <end position="466"/>
    </location>
</feature>
<organism evidence="10 11">
    <name type="scientific">Cladophialophora chaetospira</name>
    <dbReference type="NCBI Taxonomy" id="386627"/>
    <lineage>
        <taxon>Eukaryota</taxon>
        <taxon>Fungi</taxon>
        <taxon>Dikarya</taxon>
        <taxon>Ascomycota</taxon>
        <taxon>Pezizomycotina</taxon>
        <taxon>Eurotiomycetes</taxon>
        <taxon>Chaetothyriomycetidae</taxon>
        <taxon>Chaetothyriales</taxon>
        <taxon>Herpotrichiellaceae</taxon>
        <taxon>Cladophialophora</taxon>
    </lineage>
</organism>
<evidence type="ECO:0000256" key="2">
    <source>
        <dbReference type="ARBA" id="ARBA00008423"/>
    </source>
</evidence>
<reference evidence="10" key="1">
    <citation type="submission" date="2022-10" db="EMBL/GenBank/DDBJ databases">
        <title>Culturing micro-colonial fungi from biological soil crusts in the Mojave desert and describing Neophaeococcomyces mojavensis, and introducing the new genera and species Taxawa tesnikishii.</title>
        <authorList>
            <person name="Kurbessoian T."/>
            <person name="Stajich J.E."/>
        </authorList>
    </citation>
    <scope>NUCLEOTIDE SEQUENCE</scope>
    <source>
        <strain evidence="10">TK_41</strain>
    </source>
</reference>
<keyword evidence="5" id="KW-0863">Zinc-finger</keyword>
<dbReference type="InterPro" id="IPR055046">
    <property type="entry name" value="Nab2-like_Znf-CCCH"/>
</dbReference>
<dbReference type="GO" id="GO:0043488">
    <property type="term" value="P:regulation of mRNA stability"/>
    <property type="evidence" value="ECO:0007669"/>
    <property type="project" value="InterPro"/>
</dbReference>
<dbReference type="Gene3D" id="4.10.1000.30">
    <property type="match status" value="1"/>
</dbReference>
<keyword evidence="4" id="KW-0677">Repeat</keyword>
<dbReference type="GO" id="GO:0005634">
    <property type="term" value="C:nucleus"/>
    <property type="evidence" value="ECO:0007669"/>
    <property type="project" value="UniProtKB-SubCell"/>
</dbReference>
<accession>A0AA39CGV7</accession>
<proteinExistence type="inferred from homology"/>
<comment type="subcellular location">
    <subcellularLocation>
        <location evidence="1">Nucleus</location>
    </subcellularLocation>
</comment>
<gene>
    <name evidence="10" type="ORF">H2200_007174</name>
</gene>
<dbReference type="PANTHER" id="PTHR14738">
    <property type="entry name" value="ZINC FINGER CCCH DOMAIN-CONTAINING PROTEIN 14"/>
    <property type="match status" value="1"/>
</dbReference>
<evidence type="ECO:0000256" key="6">
    <source>
        <dbReference type="ARBA" id="ARBA00022833"/>
    </source>
</evidence>
<feature type="compositionally biased region" description="Gly residues" evidence="8">
    <location>
        <begin position="137"/>
        <end position="151"/>
    </location>
</feature>
<dbReference type="Pfam" id="PF22683">
    <property type="entry name" value="Nab2-like_zf-CCCH"/>
    <property type="match status" value="1"/>
</dbReference>
<dbReference type="GO" id="GO:0008270">
    <property type="term" value="F:zinc ion binding"/>
    <property type="evidence" value="ECO:0007669"/>
    <property type="project" value="UniProtKB-KW"/>
</dbReference>
<feature type="compositionally biased region" description="Low complexity" evidence="8">
    <location>
        <begin position="83"/>
        <end position="99"/>
    </location>
</feature>
<dbReference type="Pfam" id="PF14608">
    <property type="entry name" value="zf-CCCH_2"/>
    <property type="match status" value="4"/>
</dbReference>
<sequence>MSIALDSPMAEALSTAVHSKIVEEGWTQDDDTSLAEYIVLMLANGKTQDQIASELAGELLQDAKGTNEFALWLFDQVSLLSGGSSSAPAASQSTDQPAAFSAQALETTENGTSSIPAAYDMDMVDNAPENAPRGPKGLHGGRGAGRGGRGGAITKSTDSALHRVRGNDRINSHANVRGAPKGPRSVQNREMRPGMQKALNGMGMAGPQGMQNAMMMNGAQQGQGMMQMSPQQQMEFMAMMEQQTRMLAQFTGMMPGAGNGFPQGQQPSPSRSLFDRIEPGRGRGRGRGRGGVSQNGHIKSPTKTSDSDTVMEGDGQSTAGEATPAEGQAGEAERKPQDPSTTMCHFNLRCTNPDCAFVHQSPAAPEGTIVDMSENCSFGPACKNAKCVAKHPSPAKVRAFQAQETCKFFPNCTKPNCPFKHPTMPLCRFGASCKTANCPFTHLQTACRFNPCTNLKCPYKHEPGQQKTTNFADYTWTPEKQAEQDAANEHVSDRKFVDEQAGEELIKAEGMETQTREEVIT</sequence>
<dbReference type="InterPro" id="IPR043094">
    <property type="entry name" value="Nab2/ZC3H14_N_sf"/>
</dbReference>
<keyword evidence="3" id="KW-0479">Metal-binding</keyword>
<dbReference type="Gene3D" id="4.10.1000.40">
    <property type="match status" value="1"/>
</dbReference>
<feature type="compositionally biased region" description="Polar residues" evidence="8">
    <location>
        <begin position="104"/>
        <end position="115"/>
    </location>
</feature>
<evidence type="ECO:0000256" key="1">
    <source>
        <dbReference type="ARBA" id="ARBA00004123"/>
    </source>
</evidence>
<feature type="compositionally biased region" description="Polar residues" evidence="8">
    <location>
        <begin position="262"/>
        <end position="271"/>
    </location>
</feature>
<feature type="compositionally biased region" description="Polar residues" evidence="8">
    <location>
        <begin position="292"/>
        <end position="308"/>
    </location>
</feature>
<feature type="region of interest" description="Disordered" evidence="8">
    <location>
        <begin position="252"/>
        <end position="340"/>
    </location>
</feature>
<keyword evidence="11" id="KW-1185">Reference proteome</keyword>
<evidence type="ECO:0000256" key="5">
    <source>
        <dbReference type="ARBA" id="ARBA00022771"/>
    </source>
</evidence>
<dbReference type="Gene3D" id="1.10.340.40">
    <property type="entry name" value="Nuclear abundant poly(A) RNA-bind protein 2, N-terminal domain"/>
    <property type="match status" value="1"/>
</dbReference>
<evidence type="ECO:0000256" key="8">
    <source>
        <dbReference type="SAM" id="MobiDB-lite"/>
    </source>
</evidence>
<dbReference type="AlphaFoldDB" id="A0AA39CGV7"/>
<dbReference type="EMBL" id="JAPDRK010000010">
    <property type="protein sequence ID" value="KAJ9608186.1"/>
    <property type="molecule type" value="Genomic_DNA"/>
</dbReference>
<evidence type="ECO:0000256" key="3">
    <source>
        <dbReference type="ARBA" id="ARBA00022723"/>
    </source>
</evidence>
<keyword evidence="6" id="KW-0862">Zinc</keyword>
<keyword evidence="7" id="KW-0539">Nucleus</keyword>
<evidence type="ECO:0000313" key="11">
    <source>
        <dbReference type="Proteomes" id="UP001172673"/>
    </source>
</evidence>
<dbReference type="PANTHER" id="PTHR14738:SF29">
    <property type="entry name" value="ZINC FINGER CCCH DOMAIN-CONTAINING PROTEIN 14"/>
    <property type="match status" value="1"/>
</dbReference>
<dbReference type="InterPro" id="IPR040366">
    <property type="entry name" value="Nab2/ZC3H14"/>
</dbReference>
<name>A0AA39CGV7_9EURO</name>
<dbReference type="Proteomes" id="UP001172673">
    <property type="component" value="Unassembled WGS sequence"/>
</dbReference>
<dbReference type="GO" id="GO:0005737">
    <property type="term" value="C:cytoplasm"/>
    <property type="evidence" value="ECO:0007669"/>
    <property type="project" value="TreeGrafter"/>
</dbReference>
<protein>
    <recommendedName>
        <fullName evidence="9">Nab2-like CCCH zinc finger domain-containing protein</fullName>
    </recommendedName>
</protein>